<dbReference type="Pfam" id="PF01844">
    <property type="entry name" value="HNH"/>
    <property type="match status" value="1"/>
</dbReference>
<evidence type="ECO:0000259" key="1">
    <source>
        <dbReference type="SMART" id="SM00507"/>
    </source>
</evidence>
<keyword evidence="3" id="KW-0378">Hydrolase</keyword>
<accession>A0A0D1YF32</accession>
<dbReference type="RefSeq" id="WP_043065066.1">
    <property type="nucleotide sequence ID" value="NZ_BJOA01000067.1"/>
</dbReference>
<evidence type="ECO:0000313" key="4">
    <source>
        <dbReference type="Proteomes" id="UP000037269"/>
    </source>
</evidence>
<dbReference type="GO" id="GO:0003676">
    <property type="term" value="F:nucleic acid binding"/>
    <property type="evidence" value="ECO:0007669"/>
    <property type="project" value="InterPro"/>
</dbReference>
<name>A0A0D1YF32_ANEMI</name>
<dbReference type="OrthoDB" id="2662325at2"/>
<organism evidence="2 4">
    <name type="scientific">Aneurinibacillus migulanus</name>
    <name type="common">Bacillus migulanus</name>
    <dbReference type="NCBI Taxonomy" id="47500"/>
    <lineage>
        <taxon>Bacteria</taxon>
        <taxon>Bacillati</taxon>
        <taxon>Bacillota</taxon>
        <taxon>Bacilli</taxon>
        <taxon>Bacillales</taxon>
        <taxon>Paenibacillaceae</taxon>
        <taxon>Aneurinibacillus group</taxon>
        <taxon>Aneurinibacillus</taxon>
    </lineage>
</organism>
<dbReference type="GO" id="GO:0008270">
    <property type="term" value="F:zinc ion binding"/>
    <property type="evidence" value="ECO:0007669"/>
    <property type="project" value="InterPro"/>
</dbReference>
<keyword evidence="3" id="KW-0540">Nuclease</keyword>
<dbReference type="AlphaFoldDB" id="A0A0D1YF32"/>
<keyword evidence="3" id="KW-0255">Endonuclease</keyword>
<dbReference type="InterPro" id="IPR002711">
    <property type="entry name" value="HNH"/>
</dbReference>
<dbReference type="InterPro" id="IPR003615">
    <property type="entry name" value="HNH_nuc"/>
</dbReference>
<dbReference type="SMART" id="SM00507">
    <property type="entry name" value="HNHc"/>
    <property type="match status" value="1"/>
</dbReference>
<keyword evidence="4" id="KW-1185">Reference proteome</keyword>
<protein>
    <submittedName>
        <fullName evidence="3">HNH endonuclease</fullName>
    </submittedName>
</protein>
<dbReference type="PATRIC" id="fig|47500.8.peg.5496"/>
<dbReference type="Proteomes" id="UP000182836">
    <property type="component" value="Unassembled WGS sequence"/>
</dbReference>
<dbReference type="Gene3D" id="1.10.30.50">
    <property type="match status" value="1"/>
</dbReference>
<dbReference type="GeneID" id="96991370"/>
<dbReference type="CDD" id="cd00085">
    <property type="entry name" value="HNHc"/>
    <property type="match status" value="1"/>
</dbReference>
<evidence type="ECO:0000313" key="3">
    <source>
        <dbReference type="EMBL" id="SDI91644.1"/>
    </source>
</evidence>
<dbReference type="EMBL" id="LGUG01000004">
    <property type="protein sequence ID" value="KON94855.1"/>
    <property type="molecule type" value="Genomic_DNA"/>
</dbReference>
<dbReference type="EMBL" id="FNED01000009">
    <property type="protein sequence ID" value="SDI91644.1"/>
    <property type="molecule type" value="Genomic_DNA"/>
</dbReference>
<gene>
    <name evidence="2" type="ORF">AF333_04505</name>
    <name evidence="3" type="ORF">SAMN04487909_10980</name>
</gene>
<reference evidence="3 5" key="2">
    <citation type="submission" date="2016-10" db="EMBL/GenBank/DDBJ databases">
        <authorList>
            <person name="de Groot N.N."/>
        </authorList>
    </citation>
    <scope>NUCLEOTIDE SEQUENCE [LARGE SCALE GENOMIC DNA]</scope>
    <source>
        <strain evidence="3 5">DSM 2895</strain>
    </source>
</reference>
<proteinExistence type="predicted"/>
<feature type="domain" description="HNH nuclease" evidence="1">
    <location>
        <begin position="26"/>
        <end position="85"/>
    </location>
</feature>
<reference evidence="2 4" key="1">
    <citation type="submission" date="2015-07" db="EMBL/GenBank/DDBJ databases">
        <title>Fjat-14205 dsm 2895.</title>
        <authorList>
            <person name="Liu B."/>
            <person name="Wang J."/>
            <person name="Zhu Y."/>
            <person name="Liu G."/>
            <person name="Chen Q."/>
            <person name="Chen Z."/>
            <person name="Lan J."/>
            <person name="Che J."/>
            <person name="Ge C."/>
            <person name="Shi H."/>
            <person name="Pan Z."/>
            <person name="Liu X."/>
        </authorList>
    </citation>
    <scope>NUCLEOTIDE SEQUENCE [LARGE SCALE GENOMIC DNA]</scope>
    <source>
        <strain evidence="2 4">DSM 2895</strain>
    </source>
</reference>
<evidence type="ECO:0000313" key="5">
    <source>
        <dbReference type="Proteomes" id="UP000182836"/>
    </source>
</evidence>
<sequence length="114" mass="13754">MYGFNPCPKPRHALKKKRRLKDIPKDIRRFVYERDNKCCVRCGNPHNLQLHHIITKGRYDPRRYNFKQGVHDPRNLATVCVGCHRKIHDQPEAMLEMLEWQRLRFGEVLKYVTE</sequence>
<dbReference type="Proteomes" id="UP000037269">
    <property type="component" value="Unassembled WGS sequence"/>
</dbReference>
<evidence type="ECO:0000313" key="2">
    <source>
        <dbReference type="EMBL" id="KON94855.1"/>
    </source>
</evidence>
<dbReference type="GO" id="GO:0004519">
    <property type="term" value="F:endonuclease activity"/>
    <property type="evidence" value="ECO:0007669"/>
    <property type="project" value="UniProtKB-KW"/>
</dbReference>
<dbReference type="STRING" id="47500.AF333_04505"/>